<evidence type="ECO:0000313" key="1">
    <source>
        <dbReference type="EMBL" id="KAH7985194.1"/>
    </source>
</evidence>
<evidence type="ECO:0000313" key="2">
    <source>
        <dbReference type="Proteomes" id="UP000821866"/>
    </source>
</evidence>
<comment type="caution">
    <text evidence="1">The sequence shown here is derived from an EMBL/GenBank/DDBJ whole genome shotgun (WGS) entry which is preliminary data.</text>
</comment>
<dbReference type="AlphaFoldDB" id="A0A9J6D1Z1"/>
<dbReference type="SUPFAM" id="SSF52540">
    <property type="entry name" value="P-loop containing nucleoside triphosphate hydrolases"/>
    <property type="match status" value="1"/>
</dbReference>
<dbReference type="OrthoDB" id="196131at2759"/>
<dbReference type="PANTHER" id="PTHR47958">
    <property type="entry name" value="ATP-DEPENDENT RNA HELICASE DBP3"/>
    <property type="match status" value="1"/>
</dbReference>
<organism evidence="1 2">
    <name type="scientific">Rhipicephalus microplus</name>
    <name type="common">Cattle tick</name>
    <name type="synonym">Boophilus microplus</name>
    <dbReference type="NCBI Taxonomy" id="6941"/>
    <lineage>
        <taxon>Eukaryota</taxon>
        <taxon>Metazoa</taxon>
        <taxon>Ecdysozoa</taxon>
        <taxon>Arthropoda</taxon>
        <taxon>Chelicerata</taxon>
        <taxon>Arachnida</taxon>
        <taxon>Acari</taxon>
        <taxon>Parasitiformes</taxon>
        <taxon>Ixodida</taxon>
        <taxon>Ixodoidea</taxon>
        <taxon>Ixodidae</taxon>
        <taxon>Rhipicephalinae</taxon>
        <taxon>Rhipicephalus</taxon>
        <taxon>Boophilus</taxon>
    </lineage>
</organism>
<protein>
    <submittedName>
        <fullName evidence="1">Uncharacterized protein</fullName>
    </submittedName>
</protein>
<gene>
    <name evidence="1" type="ORF">HPB51_026854</name>
</gene>
<proteinExistence type="predicted"/>
<dbReference type="VEuPathDB" id="VectorBase:LOC119183364"/>
<dbReference type="OMA" id="PEWEGAH"/>
<reference evidence="1" key="2">
    <citation type="submission" date="2021-09" db="EMBL/GenBank/DDBJ databases">
        <authorList>
            <person name="Jia N."/>
            <person name="Wang J."/>
            <person name="Shi W."/>
            <person name="Du L."/>
            <person name="Sun Y."/>
            <person name="Zhan W."/>
            <person name="Jiang J."/>
            <person name="Wang Q."/>
            <person name="Zhang B."/>
            <person name="Ji P."/>
            <person name="Sakyi L.B."/>
            <person name="Cui X."/>
            <person name="Yuan T."/>
            <person name="Jiang B."/>
            <person name="Yang W."/>
            <person name="Lam T.T.-Y."/>
            <person name="Chang Q."/>
            <person name="Ding S."/>
            <person name="Wang X."/>
            <person name="Zhu J."/>
            <person name="Ruan X."/>
            <person name="Zhao L."/>
            <person name="Wei J."/>
            <person name="Que T."/>
            <person name="Du C."/>
            <person name="Cheng J."/>
            <person name="Dai P."/>
            <person name="Han X."/>
            <person name="Huang E."/>
            <person name="Gao Y."/>
            <person name="Liu J."/>
            <person name="Shao H."/>
            <person name="Ye R."/>
            <person name="Li L."/>
            <person name="Wei W."/>
            <person name="Wang X."/>
            <person name="Wang C."/>
            <person name="Huo Q."/>
            <person name="Li W."/>
            <person name="Guo W."/>
            <person name="Chen H."/>
            <person name="Chen S."/>
            <person name="Zhou L."/>
            <person name="Zhou L."/>
            <person name="Ni X."/>
            <person name="Tian J."/>
            <person name="Zhou Y."/>
            <person name="Sheng Y."/>
            <person name="Liu T."/>
            <person name="Pan Y."/>
            <person name="Xia L."/>
            <person name="Li J."/>
            <person name="Zhao F."/>
            <person name="Cao W."/>
        </authorList>
    </citation>
    <scope>NUCLEOTIDE SEQUENCE</scope>
    <source>
        <strain evidence="1">Rmic-2018</strain>
        <tissue evidence="1">Larvae</tissue>
    </source>
</reference>
<dbReference type="InterPro" id="IPR027417">
    <property type="entry name" value="P-loop_NTPase"/>
</dbReference>
<dbReference type="EMBL" id="JABSTU010001965">
    <property type="protein sequence ID" value="KAH7985194.1"/>
    <property type="molecule type" value="Genomic_DNA"/>
</dbReference>
<sequence length="130" mass="14936">MLATSLEQQLRLIVANVRPDHYMLMWLTSRTTEASQLAEEFIEDYVTVHVGETSQVFQCRRAEPIVCVCDENDKEDRLVAIFGDNLNDKRDKTIVFVESKGKVDDLVTSLRLRGWSAVGMLSKKTEQERE</sequence>
<accession>A0A9J6D1Z1</accession>
<keyword evidence="2" id="KW-1185">Reference proteome</keyword>
<reference evidence="1" key="1">
    <citation type="journal article" date="2020" name="Cell">
        <title>Large-Scale Comparative Analyses of Tick Genomes Elucidate Their Genetic Diversity and Vector Capacities.</title>
        <authorList>
            <consortium name="Tick Genome and Microbiome Consortium (TIGMIC)"/>
            <person name="Jia N."/>
            <person name="Wang J."/>
            <person name="Shi W."/>
            <person name="Du L."/>
            <person name="Sun Y."/>
            <person name="Zhan W."/>
            <person name="Jiang J.F."/>
            <person name="Wang Q."/>
            <person name="Zhang B."/>
            <person name="Ji P."/>
            <person name="Bell-Sakyi L."/>
            <person name="Cui X.M."/>
            <person name="Yuan T.T."/>
            <person name="Jiang B.G."/>
            <person name="Yang W.F."/>
            <person name="Lam T.T."/>
            <person name="Chang Q.C."/>
            <person name="Ding S.J."/>
            <person name="Wang X.J."/>
            <person name="Zhu J.G."/>
            <person name="Ruan X.D."/>
            <person name="Zhao L."/>
            <person name="Wei J.T."/>
            <person name="Ye R.Z."/>
            <person name="Que T.C."/>
            <person name="Du C.H."/>
            <person name="Zhou Y.H."/>
            <person name="Cheng J.X."/>
            <person name="Dai P.F."/>
            <person name="Guo W.B."/>
            <person name="Han X.H."/>
            <person name="Huang E.J."/>
            <person name="Li L.F."/>
            <person name="Wei W."/>
            <person name="Gao Y.C."/>
            <person name="Liu J.Z."/>
            <person name="Shao H.Z."/>
            <person name="Wang X."/>
            <person name="Wang C.C."/>
            <person name="Yang T.C."/>
            <person name="Huo Q.B."/>
            <person name="Li W."/>
            <person name="Chen H.Y."/>
            <person name="Chen S.E."/>
            <person name="Zhou L.G."/>
            <person name="Ni X.B."/>
            <person name="Tian J.H."/>
            <person name="Sheng Y."/>
            <person name="Liu T."/>
            <person name="Pan Y.S."/>
            <person name="Xia L.Y."/>
            <person name="Li J."/>
            <person name="Zhao F."/>
            <person name="Cao W.C."/>
        </authorList>
    </citation>
    <scope>NUCLEOTIDE SEQUENCE</scope>
    <source>
        <strain evidence="1">Rmic-2018</strain>
    </source>
</reference>
<name>A0A9J6D1Z1_RHIMP</name>
<dbReference type="Proteomes" id="UP000821866">
    <property type="component" value="Unassembled WGS sequence"/>
</dbReference>
<dbReference type="Gene3D" id="3.40.50.300">
    <property type="entry name" value="P-loop containing nucleotide triphosphate hydrolases"/>
    <property type="match status" value="1"/>
</dbReference>